<evidence type="ECO:0000313" key="6">
    <source>
        <dbReference type="Proteomes" id="UP000051739"/>
    </source>
</evidence>
<dbReference type="PATRIC" id="fig|1423749.3.peg.1273"/>
<keyword evidence="1" id="KW-0285">Flavoprotein</keyword>
<evidence type="ECO:0000256" key="1">
    <source>
        <dbReference type="ARBA" id="ARBA00022630"/>
    </source>
</evidence>
<evidence type="ECO:0000313" key="5">
    <source>
        <dbReference type="EMBL" id="KRM00344.1"/>
    </source>
</evidence>
<dbReference type="SUPFAM" id="SSF52218">
    <property type="entry name" value="Flavoproteins"/>
    <property type="match status" value="1"/>
</dbReference>
<feature type="domain" description="NADPH-dependent FMN reductase-like" evidence="4">
    <location>
        <begin position="1"/>
        <end position="91"/>
    </location>
</feature>
<evidence type="ECO:0000256" key="3">
    <source>
        <dbReference type="SAM" id="Phobius"/>
    </source>
</evidence>
<evidence type="ECO:0000256" key="2">
    <source>
        <dbReference type="ARBA" id="ARBA00022643"/>
    </source>
</evidence>
<feature type="transmembrane region" description="Helical" evidence="3">
    <location>
        <begin position="194"/>
        <end position="219"/>
    </location>
</feature>
<gene>
    <name evidence="5" type="ORF">FC60_GL001244</name>
</gene>
<dbReference type="PANTHER" id="PTHR43278">
    <property type="entry name" value="NAD(P)H-DEPENDENT FMN-CONTAINING OXIDOREDUCTASE YWQN-RELATED"/>
    <property type="match status" value="1"/>
</dbReference>
<dbReference type="EMBL" id="AZFN01000036">
    <property type="protein sequence ID" value="KRM00344.1"/>
    <property type="molecule type" value="Genomic_DNA"/>
</dbReference>
<sequence length="255" mass="28874">MKIVGIFGAHQASGLTKQMLNALWSGIPHDIETTTIDLNQLVIQPDIPGQANPVLDEIERTLKESDIWVIAAPTYWGGLSGEMKHFFDCIRPRIVRFDHRGGMHPGQYRDKHYVTLTNCYASKWTNLTDGITNATFNQVDKVMTTAGLHKSGEVVLTDTWELTKLPDKKATQLKNLGQKLSQLQRKDDETMKRYLLLFAVVAIMTLITMGIQALISWVFHWQAGFWGNYIAFVCIFFAMLSISLHLLTVSLHARK</sequence>
<dbReference type="Proteomes" id="UP000051739">
    <property type="component" value="Unassembled WGS sequence"/>
</dbReference>
<dbReference type="InterPro" id="IPR029039">
    <property type="entry name" value="Flavoprotein-like_sf"/>
</dbReference>
<keyword evidence="2" id="KW-0288">FMN</keyword>
<dbReference type="AlphaFoldDB" id="A0A0R1V434"/>
<comment type="caution">
    <text evidence="5">The sequence shown here is derived from an EMBL/GenBank/DDBJ whole genome shotgun (WGS) entry which is preliminary data.</text>
</comment>
<reference evidence="5 6" key="1">
    <citation type="journal article" date="2015" name="Genome Announc.">
        <title>Expanding the biotechnology potential of lactobacilli through comparative genomics of 213 strains and associated genera.</title>
        <authorList>
            <person name="Sun Z."/>
            <person name="Harris H.M."/>
            <person name="McCann A."/>
            <person name="Guo C."/>
            <person name="Argimon S."/>
            <person name="Zhang W."/>
            <person name="Yang X."/>
            <person name="Jeffery I.B."/>
            <person name="Cooney J.C."/>
            <person name="Kagawa T.F."/>
            <person name="Liu W."/>
            <person name="Song Y."/>
            <person name="Salvetti E."/>
            <person name="Wrobel A."/>
            <person name="Rasinkangas P."/>
            <person name="Parkhill J."/>
            <person name="Rea M.C."/>
            <person name="O'Sullivan O."/>
            <person name="Ritari J."/>
            <person name="Douillard F.P."/>
            <person name="Paul Ross R."/>
            <person name="Yang R."/>
            <person name="Briner A.E."/>
            <person name="Felis G.E."/>
            <person name="de Vos W.M."/>
            <person name="Barrangou R."/>
            <person name="Klaenhammer T.R."/>
            <person name="Caufield P.W."/>
            <person name="Cui Y."/>
            <person name="Zhang H."/>
            <person name="O'Toole P.W."/>
        </authorList>
    </citation>
    <scope>NUCLEOTIDE SEQUENCE [LARGE SCALE GENOMIC DNA]</scope>
    <source>
        <strain evidence="5 6">DSM 16045</strain>
    </source>
</reference>
<keyword evidence="6" id="KW-1185">Reference proteome</keyword>
<evidence type="ECO:0000259" key="4">
    <source>
        <dbReference type="Pfam" id="PF03358"/>
    </source>
</evidence>
<dbReference type="InterPro" id="IPR051796">
    <property type="entry name" value="ISF_SsuE-like"/>
</dbReference>
<dbReference type="RefSeq" id="WP_056938015.1">
    <property type="nucleotide sequence ID" value="NZ_AZFN01000036.1"/>
</dbReference>
<keyword evidence="3" id="KW-0812">Transmembrane</keyword>
<dbReference type="Pfam" id="PF03358">
    <property type="entry name" value="FMN_red"/>
    <property type="match status" value="1"/>
</dbReference>
<dbReference type="InterPro" id="IPR005025">
    <property type="entry name" value="FMN_Rdtase-like_dom"/>
</dbReference>
<dbReference type="PANTHER" id="PTHR43278:SF1">
    <property type="entry name" value="IRON-SULFUR FLAVOPROTEIN MJ1083"/>
    <property type="match status" value="1"/>
</dbReference>
<dbReference type="GO" id="GO:0016491">
    <property type="term" value="F:oxidoreductase activity"/>
    <property type="evidence" value="ECO:0007669"/>
    <property type="project" value="InterPro"/>
</dbReference>
<name>A0A0R1V434_9LACO</name>
<keyword evidence="3" id="KW-0472">Membrane</keyword>
<proteinExistence type="predicted"/>
<accession>A0A0R1V434</accession>
<organism evidence="5 6">
    <name type="scientific">Limosilactobacillus gastricus DSM 16045</name>
    <dbReference type="NCBI Taxonomy" id="1423749"/>
    <lineage>
        <taxon>Bacteria</taxon>
        <taxon>Bacillati</taxon>
        <taxon>Bacillota</taxon>
        <taxon>Bacilli</taxon>
        <taxon>Lactobacillales</taxon>
        <taxon>Lactobacillaceae</taxon>
        <taxon>Limosilactobacillus</taxon>
    </lineage>
</organism>
<keyword evidence="3" id="KW-1133">Transmembrane helix</keyword>
<feature type="transmembrane region" description="Helical" evidence="3">
    <location>
        <begin position="225"/>
        <end position="247"/>
    </location>
</feature>
<protein>
    <submittedName>
        <fullName evidence="5">Flavoprotein</fullName>
    </submittedName>
</protein>
<dbReference type="Gene3D" id="3.40.50.360">
    <property type="match status" value="1"/>
</dbReference>